<name>A0A381FK87_9FLAO</name>
<organism evidence="1 2">
    <name type="scientific">Chryseobacterium indoltheticum</name>
    <dbReference type="NCBI Taxonomy" id="254"/>
    <lineage>
        <taxon>Bacteria</taxon>
        <taxon>Pseudomonadati</taxon>
        <taxon>Bacteroidota</taxon>
        <taxon>Flavobacteriia</taxon>
        <taxon>Flavobacteriales</taxon>
        <taxon>Weeksellaceae</taxon>
        <taxon>Chryseobacterium group</taxon>
        <taxon>Chryseobacterium</taxon>
    </lineage>
</organism>
<proteinExistence type="predicted"/>
<evidence type="ECO:0000313" key="1">
    <source>
        <dbReference type="EMBL" id="SUX46572.1"/>
    </source>
</evidence>
<dbReference type="RefSeq" id="WP_115620257.1">
    <property type="nucleotide sequence ID" value="NZ_UFVR01000004.1"/>
</dbReference>
<dbReference type="Proteomes" id="UP000254282">
    <property type="component" value="Unassembled WGS sequence"/>
</dbReference>
<dbReference type="AlphaFoldDB" id="A0A381FK87"/>
<dbReference type="EMBL" id="UFVR01000004">
    <property type="protein sequence ID" value="SUX46572.1"/>
    <property type="molecule type" value="Genomic_DNA"/>
</dbReference>
<accession>A0A381FK87</accession>
<evidence type="ECO:0000313" key="2">
    <source>
        <dbReference type="Proteomes" id="UP000254282"/>
    </source>
</evidence>
<protein>
    <submittedName>
        <fullName evidence="1">Uncharacterized protein</fullName>
    </submittedName>
</protein>
<sequence>MKDKYFTQIEILTNEILKGKINICDYTHYDQSDEFKYVFDYLSLSFSSQSQKYKIKNPLFFYSNYDSLNACDIKSDHYNIIVLNRGLILNLINEILENEDLIEFNTVFKIPKSI</sequence>
<gene>
    <name evidence="1" type="ORF">NCTC13532_02126</name>
</gene>
<reference evidence="1 2" key="1">
    <citation type="submission" date="2018-06" db="EMBL/GenBank/DDBJ databases">
        <authorList>
            <consortium name="Pathogen Informatics"/>
            <person name="Doyle S."/>
        </authorList>
    </citation>
    <scope>NUCLEOTIDE SEQUENCE [LARGE SCALE GENOMIC DNA]</scope>
    <source>
        <strain evidence="1 2">NCTC13532</strain>
    </source>
</reference>